<keyword evidence="5 8" id="KW-0804">Transcription</keyword>
<dbReference type="PANTHER" id="PTHR13011">
    <property type="entry name" value="TFIIF-ALPHA"/>
    <property type="match status" value="1"/>
</dbReference>
<evidence type="ECO:0000313" key="11">
    <source>
        <dbReference type="EMBL" id="LAC19973.1"/>
    </source>
</evidence>
<keyword evidence="4 8" id="KW-0238">DNA-binding</keyword>
<feature type="compositionally biased region" description="Basic and acidic residues" evidence="9">
    <location>
        <begin position="367"/>
        <end position="377"/>
    </location>
</feature>
<dbReference type="PANTHER" id="PTHR13011:SF0">
    <property type="entry name" value="GENERAL TRANSCRIPTION FACTOR IIF SUBUNIT 1"/>
    <property type="match status" value="1"/>
</dbReference>
<dbReference type="SUPFAM" id="SSF46785">
    <property type="entry name" value="Winged helix' DNA-binding domain"/>
    <property type="match status" value="1"/>
</dbReference>
<feature type="compositionally biased region" description="Basic and acidic residues" evidence="9">
    <location>
        <begin position="336"/>
        <end position="349"/>
    </location>
</feature>
<feature type="region of interest" description="Disordered" evidence="9">
    <location>
        <begin position="197"/>
        <end position="422"/>
    </location>
</feature>
<evidence type="ECO:0000256" key="1">
    <source>
        <dbReference type="ARBA" id="ARBA00004123"/>
    </source>
</evidence>
<proteinExistence type="evidence at transcript level"/>
<protein>
    <recommendedName>
        <fullName evidence="8">Transcription initiation factor IIF subunit alpha</fullName>
    </recommendedName>
</protein>
<dbReference type="GO" id="GO:0006367">
    <property type="term" value="P:transcription initiation at RNA polymerase II promoter"/>
    <property type="evidence" value="ECO:0007669"/>
    <property type="project" value="InterPro"/>
</dbReference>
<keyword evidence="6 8" id="KW-0539">Nucleus</keyword>
<accession>A0A2P2HW54</accession>
<feature type="compositionally biased region" description="Low complexity" evidence="9">
    <location>
        <begin position="378"/>
        <end position="387"/>
    </location>
</feature>
<feature type="compositionally biased region" description="Acidic residues" evidence="9">
    <location>
        <begin position="220"/>
        <end position="239"/>
    </location>
</feature>
<evidence type="ECO:0000256" key="7">
    <source>
        <dbReference type="ARBA" id="ARBA00025232"/>
    </source>
</evidence>
<dbReference type="Pfam" id="PF05793">
    <property type="entry name" value="TFIIF_alpha"/>
    <property type="match status" value="1"/>
</dbReference>
<comment type="function">
    <text evidence="7 8">TFIIF is a general transcription initiation factor that binds to RNA polymerase II and helps to recruit it to the initiation complex in collaboration with TFIIB. It promotes transcription elongation.</text>
</comment>
<dbReference type="GO" id="GO:0005674">
    <property type="term" value="C:transcription factor TFIIF complex"/>
    <property type="evidence" value="ECO:0007669"/>
    <property type="project" value="TreeGrafter"/>
</dbReference>
<dbReference type="InterPro" id="IPR036388">
    <property type="entry name" value="WH-like_DNA-bd_sf"/>
</dbReference>
<reference evidence="11" key="1">
    <citation type="submission" date="2017-11" db="EMBL/GenBank/DDBJ databases">
        <title>The sensing device of the deep-sea amphipod.</title>
        <authorList>
            <person name="Kobayashi H."/>
            <person name="Nagahama T."/>
            <person name="Arai W."/>
            <person name="Sasagawa Y."/>
            <person name="Umeda M."/>
            <person name="Hayashi T."/>
            <person name="Nikaido I."/>
            <person name="Watanabe H."/>
            <person name="Oguri K."/>
            <person name="Kitazato H."/>
            <person name="Fujioka K."/>
            <person name="Kido Y."/>
            <person name="Takami H."/>
        </authorList>
    </citation>
    <scope>NUCLEOTIDE SEQUENCE</scope>
    <source>
        <tissue evidence="11">Whole body</tissue>
    </source>
</reference>
<dbReference type="InterPro" id="IPR036390">
    <property type="entry name" value="WH_DNA-bd_sf"/>
</dbReference>
<dbReference type="Gene3D" id="1.10.10.10">
    <property type="entry name" value="Winged helix-like DNA-binding domain superfamily/Winged helix DNA-binding domain"/>
    <property type="match status" value="1"/>
</dbReference>
<evidence type="ECO:0000256" key="3">
    <source>
        <dbReference type="ARBA" id="ARBA00023015"/>
    </source>
</evidence>
<reference evidence="10" key="2">
    <citation type="journal article" date="2018" name="Biosci. Biotechnol. Biochem.">
        <title>Polysaccharide hydrolase of the hadal zone amphipods Hirondellea gigas.</title>
        <authorList>
            <person name="Kobayashi H."/>
            <person name="Nagahama T."/>
            <person name="Arai W."/>
            <person name="Sasagawa Y."/>
            <person name="Umeda M."/>
            <person name="Hayashi T."/>
            <person name="Nikaido I."/>
            <person name="Watanabe H."/>
            <person name="Oguri K."/>
            <person name="Kitazato H."/>
            <person name="Fujioka K."/>
            <person name="Kido Y."/>
            <person name="Takami H."/>
        </authorList>
    </citation>
    <scope>NUCLEOTIDE SEQUENCE</scope>
    <source>
        <tissue evidence="10">Whole body</tissue>
    </source>
</reference>
<name>A0A2P2HW54_9CRUS</name>
<comment type="subcellular location">
    <subcellularLocation>
        <location evidence="1 8">Nucleus</location>
    </subcellularLocation>
</comment>
<dbReference type="AlphaFoldDB" id="A0A2P2HW54"/>
<keyword evidence="3 8" id="KW-0805">Transcription regulation</keyword>
<evidence type="ECO:0000256" key="2">
    <source>
        <dbReference type="ARBA" id="ARBA00005249"/>
    </source>
</evidence>
<evidence type="ECO:0000256" key="6">
    <source>
        <dbReference type="ARBA" id="ARBA00023242"/>
    </source>
</evidence>
<dbReference type="InterPro" id="IPR011039">
    <property type="entry name" value="TFIIF_interaction"/>
</dbReference>
<dbReference type="SUPFAM" id="SSF50916">
    <property type="entry name" value="Rap30/74 interaction domains"/>
    <property type="match status" value="1"/>
</dbReference>
<feature type="compositionally biased region" description="Basic residues" evidence="9">
    <location>
        <begin position="243"/>
        <end position="262"/>
    </location>
</feature>
<dbReference type="GO" id="GO:0016251">
    <property type="term" value="F:RNA polymerase II general transcription initiation factor activity"/>
    <property type="evidence" value="ECO:0007669"/>
    <property type="project" value="TreeGrafter"/>
</dbReference>
<dbReference type="GO" id="GO:0003677">
    <property type="term" value="F:DNA binding"/>
    <property type="evidence" value="ECO:0007669"/>
    <property type="project" value="UniProtKB-KW"/>
</dbReference>
<evidence type="ECO:0000256" key="4">
    <source>
        <dbReference type="ARBA" id="ARBA00023125"/>
    </source>
</evidence>
<dbReference type="EMBL" id="IACF01000200">
    <property type="protein sequence ID" value="LAB66001.1"/>
    <property type="molecule type" value="mRNA"/>
</dbReference>
<feature type="region of interest" description="Disordered" evidence="9">
    <location>
        <begin position="53"/>
        <end position="77"/>
    </location>
</feature>
<comment type="similarity">
    <text evidence="2 8">Belongs to the TFIIF alpha subunit family.</text>
</comment>
<dbReference type="EMBL" id="IACT01000570">
    <property type="protein sequence ID" value="LAC19973.1"/>
    <property type="molecule type" value="mRNA"/>
</dbReference>
<evidence type="ECO:0000256" key="9">
    <source>
        <dbReference type="SAM" id="MobiDB-lite"/>
    </source>
</evidence>
<feature type="compositionally biased region" description="Acidic residues" evidence="9">
    <location>
        <begin position="324"/>
        <end position="335"/>
    </location>
</feature>
<evidence type="ECO:0000256" key="5">
    <source>
        <dbReference type="ARBA" id="ARBA00023163"/>
    </source>
</evidence>
<feature type="compositionally biased region" description="Basic and acidic residues" evidence="9">
    <location>
        <begin position="53"/>
        <end position="62"/>
    </location>
</feature>
<dbReference type="GO" id="GO:0001096">
    <property type="term" value="F:TFIIF-class transcription factor complex binding"/>
    <property type="evidence" value="ECO:0007669"/>
    <property type="project" value="TreeGrafter"/>
</dbReference>
<evidence type="ECO:0000256" key="8">
    <source>
        <dbReference type="RuleBase" id="RU366044"/>
    </source>
</evidence>
<organism evidence="10">
    <name type="scientific">Hirondellea gigas</name>
    <dbReference type="NCBI Taxonomy" id="1518452"/>
    <lineage>
        <taxon>Eukaryota</taxon>
        <taxon>Metazoa</taxon>
        <taxon>Ecdysozoa</taxon>
        <taxon>Arthropoda</taxon>
        <taxon>Crustacea</taxon>
        <taxon>Multicrustacea</taxon>
        <taxon>Malacostraca</taxon>
        <taxon>Eumalacostraca</taxon>
        <taxon>Peracarida</taxon>
        <taxon>Amphipoda</taxon>
        <taxon>Amphilochidea</taxon>
        <taxon>Lysianassida</taxon>
        <taxon>Lysianassidira</taxon>
        <taxon>Lysianassoidea</taxon>
        <taxon>Lysianassidae</taxon>
        <taxon>Hirondellea</taxon>
    </lineage>
</organism>
<dbReference type="InterPro" id="IPR008851">
    <property type="entry name" value="TFIIF-alpha"/>
</dbReference>
<sequence>MSQPTQPNGKEYIVRVPKNSRKRYSTMRFHTANCVDFKNWNSAKMERENNYKEFKSAQDDQPKFGAGSEFGREQRDEARRKRYGINIKKYKPDNQPWLLSVKDKINSNGVGAGPTTSHVKKFKGIREGGVSDNVAWYVFLQAKDGAFEAYPIEEWYNFQPINRYKSLNAEEAEKEFERRDKIVNYFSVMYQKKLRNEEEDADGEDGGKKKAASKILQLSEMDDWMSDKDSDDDDSDEDGAESRKRRKKPTKSKKKARQGGKRTRTEDGDSGTDCEEESDDFNEGAEHEYVDEDSSDPDQDEDEKATKDLAGVEENKALKKLLNSDDEDDDEELDRDDIKHDKPDSDDEKKKKKKTDSSPDLSESSDDEKTKPKDTKKSGSNASSSNADILKRKLADNPDGLMAASKRPRSDTPTQPVSVLPGESGMFEDQIRRYLVRKPMTTTEILQKLKSKKTGHNSEQLVEIIAIMLKKVNPQKQRVKGKMYLSLKTLNG</sequence>
<feature type="compositionally biased region" description="Acidic residues" evidence="9">
    <location>
        <begin position="268"/>
        <end position="303"/>
    </location>
</feature>
<evidence type="ECO:0000313" key="10">
    <source>
        <dbReference type="EMBL" id="LAB66001.1"/>
    </source>
</evidence>
<dbReference type="GO" id="GO:0032968">
    <property type="term" value="P:positive regulation of transcription elongation by RNA polymerase II"/>
    <property type="evidence" value="ECO:0007669"/>
    <property type="project" value="InterPro"/>
</dbReference>